<feature type="domain" description="Suppressor of fused-like" evidence="1">
    <location>
        <begin position="59"/>
        <end position="231"/>
    </location>
</feature>
<evidence type="ECO:0000313" key="3">
    <source>
        <dbReference type="Proteomes" id="UP000289856"/>
    </source>
</evidence>
<dbReference type="AlphaFoldDB" id="A0A3T1CZJ3"/>
<accession>A0A3T1CZJ3</accession>
<name>A0A3T1CZJ3_9BACL</name>
<dbReference type="OrthoDB" id="4827574at2"/>
<protein>
    <recommendedName>
        <fullName evidence="1">Suppressor of fused-like domain-containing protein</fullName>
    </recommendedName>
</protein>
<dbReference type="InterPro" id="IPR020941">
    <property type="entry name" value="SUFU-like_domain"/>
</dbReference>
<evidence type="ECO:0000313" key="2">
    <source>
        <dbReference type="EMBL" id="BBI31189.1"/>
    </source>
</evidence>
<reference evidence="2 3" key="1">
    <citation type="submission" date="2019-01" db="EMBL/GenBank/DDBJ databases">
        <title>Complete genome sequence of Cohnella hallensis HS21 isolated from Korean fir (Abies koreana) rhizospheric soil.</title>
        <authorList>
            <person name="Jiang L."/>
            <person name="Kang S.W."/>
            <person name="Kim S."/>
            <person name="Jung J."/>
            <person name="Kim C.Y."/>
            <person name="Kim D.H."/>
            <person name="Kim S.W."/>
            <person name="Lee J."/>
        </authorList>
    </citation>
    <scope>NUCLEOTIDE SEQUENCE [LARGE SCALE GENOMIC DNA]</scope>
    <source>
        <strain evidence="2 3">HS21</strain>
    </source>
</reference>
<dbReference type="RefSeq" id="WP_130605053.1">
    <property type="nucleotide sequence ID" value="NZ_AP019400.1"/>
</dbReference>
<dbReference type="Pfam" id="PF05076">
    <property type="entry name" value="SUFU"/>
    <property type="match status" value="1"/>
</dbReference>
<keyword evidence="3" id="KW-1185">Reference proteome</keyword>
<dbReference type="Proteomes" id="UP000289856">
    <property type="component" value="Chromosome"/>
</dbReference>
<organism evidence="2 3">
    <name type="scientific">Cohnella abietis</name>
    <dbReference type="NCBI Taxonomy" id="2507935"/>
    <lineage>
        <taxon>Bacteria</taxon>
        <taxon>Bacillati</taxon>
        <taxon>Bacillota</taxon>
        <taxon>Bacilli</taxon>
        <taxon>Bacillales</taxon>
        <taxon>Paenibacillaceae</taxon>
        <taxon>Cohnella</taxon>
    </lineage>
</organism>
<sequence>MTKEYSKAGDPIYRYENKESEWRPPTYGEEGWMEKIVEHMEKYYGTVATVLHEIISDLIHIDVHHIRPTERHPYNVLFTTGMSYLPMNTPEGREDYRHAELMICLPSDWQISDDAFKNPDNYWPVYWLKMLARLPHEHHTWLGEGHTIPNGDPAESLSNTTAMNGIILLPPIRVSQDFHTLKIDDVHSVHFYCLVPLFGEEMSFKLNEGADALTNKFDKYQIDELLDLQRKNTCKRSFFSRWKG</sequence>
<dbReference type="KEGG" id="cohn:KCTCHS21_05880"/>
<evidence type="ECO:0000259" key="1">
    <source>
        <dbReference type="Pfam" id="PF05076"/>
    </source>
</evidence>
<gene>
    <name evidence="2" type="ORF">KCTCHS21_05880</name>
</gene>
<dbReference type="EMBL" id="AP019400">
    <property type="protein sequence ID" value="BBI31189.1"/>
    <property type="molecule type" value="Genomic_DNA"/>
</dbReference>
<proteinExistence type="predicted"/>